<feature type="domain" description="Spore germination protein N-terminal" evidence="1">
    <location>
        <begin position="28"/>
        <end position="127"/>
    </location>
</feature>
<dbReference type="InterPro" id="IPR008844">
    <property type="entry name" value="Spore_GerAC-like"/>
</dbReference>
<evidence type="ECO:0000313" key="2">
    <source>
        <dbReference type="EMBL" id="MDQ6600567.1"/>
    </source>
</evidence>
<protein>
    <recommendedName>
        <fullName evidence="1">Spore germination protein N-terminal domain-containing protein</fullName>
    </recommendedName>
</protein>
<dbReference type="AlphaFoldDB" id="A0AA90TFI6"/>
<keyword evidence="3" id="KW-1185">Reference proteome</keyword>
<reference evidence="2" key="1">
    <citation type="submission" date="2023-08" db="EMBL/GenBank/DDBJ databases">
        <title>Nitrogen cycling bacteria in agricultural field soils.</title>
        <authorList>
            <person name="Jang J."/>
        </authorList>
    </citation>
    <scope>NUCLEOTIDE SEQUENCE</scope>
    <source>
        <strain evidence="2">PS3-36</strain>
    </source>
</reference>
<evidence type="ECO:0000259" key="1">
    <source>
        <dbReference type="Pfam" id="PF25198"/>
    </source>
</evidence>
<name>A0AA90TFI6_9BACI</name>
<dbReference type="Proteomes" id="UP001178888">
    <property type="component" value="Unassembled WGS sequence"/>
</dbReference>
<sequence>MIPQQIIKKSALAILFIFTVLFLSACWDREEVNDLALVTATGIDKKANNKIELSVLVFIPKGGGSQQSMDINSSGNSSNVLVRSAEGTTIADAMSKLQEKLPRTIFLGIVKCLFLMKRWQKTGFVTILILLCGIRSFENAVKSLSVNKKLKIFWS</sequence>
<dbReference type="EMBL" id="JAVGVR010000001">
    <property type="protein sequence ID" value="MDQ6600567.1"/>
    <property type="molecule type" value="Genomic_DNA"/>
</dbReference>
<proteinExistence type="predicted"/>
<accession>A0AA90TFI6</accession>
<gene>
    <name evidence="2" type="ORF">RCG21_30420</name>
</gene>
<dbReference type="PANTHER" id="PTHR35789:SF1">
    <property type="entry name" value="SPORE GERMINATION PROTEIN B3"/>
    <property type="match status" value="1"/>
</dbReference>
<dbReference type="Pfam" id="PF25198">
    <property type="entry name" value="Spore_GerAC_N"/>
    <property type="match status" value="1"/>
</dbReference>
<comment type="caution">
    <text evidence="2">The sequence shown here is derived from an EMBL/GenBank/DDBJ whole genome shotgun (WGS) entry which is preliminary data.</text>
</comment>
<evidence type="ECO:0000313" key="3">
    <source>
        <dbReference type="Proteomes" id="UP001178888"/>
    </source>
</evidence>
<dbReference type="PANTHER" id="PTHR35789">
    <property type="entry name" value="SPORE GERMINATION PROTEIN B3"/>
    <property type="match status" value="1"/>
</dbReference>
<dbReference type="GO" id="GO:0009847">
    <property type="term" value="P:spore germination"/>
    <property type="evidence" value="ECO:0007669"/>
    <property type="project" value="InterPro"/>
</dbReference>
<organism evidence="2 3">
    <name type="scientific">Bacillus salipaludis</name>
    <dbReference type="NCBI Taxonomy" id="2547811"/>
    <lineage>
        <taxon>Bacteria</taxon>
        <taxon>Bacillati</taxon>
        <taxon>Bacillota</taxon>
        <taxon>Bacilli</taxon>
        <taxon>Bacillales</taxon>
        <taxon>Bacillaceae</taxon>
        <taxon>Bacillus</taxon>
    </lineage>
</organism>
<dbReference type="InterPro" id="IPR057336">
    <property type="entry name" value="GerAC_N"/>
</dbReference>
<dbReference type="Gene3D" id="6.20.190.10">
    <property type="entry name" value="Nutrient germinant receptor protein C, domain 1"/>
    <property type="match status" value="1"/>
</dbReference>
<dbReference type="GO" id="GO:0016020">
    <property type="term" value="C:membrane"/>
    <property type="evidence" value="ECO:0007669"/>
    <property type="project" value="InterPro"/>
</dbReference>